<feature type="domain" description="Transcriptional regulator SutA RNAP-binding" evidence="2">
    <location>
        <begin position="6"/>
        <end position="39"/>
    </location>
</feature>
<evidence type="ECO:0000259" key="2">
    <source>
        <dbReference type="Pfam" id="PF20661"/>
    </source>
</evidence>
<dbReference type="AlphaFoldDB" id="A0A3M0ALY7"/>
<feature type="region of interest" description="Disordered" evidence="1">
    <location>
        <begin position="70"/>
        <end position="95"/>
    </location>
</feature>
<protein>
    <recommendedName>
        <fullName evidence="2">Transcriptional regulator SutA RNAP-binding domain-containing protein</fullName>
    </recommendedName>
</protein>
<accession>A0A3M0ALY7</accession>
<dbReference type="EMBL" id="REFJ01000003">
    <property type="protein sequence ID" value="RMA79992.1"/>
    <property type="molecule type" value="Genomic_DNA"/>
</dbReference>
<dbReference type="InterPro" id="IPR049191">
    <property type="entry name" value="SutA_RBD"/>
</dbReference>
<evidence type="ECO:0000313" key="3">
    <source>
        <dbReference type="EMBL" id="RMA79992.1"/>
    </source>
</evidence>
<dbReference type="Proteomes" id="UP000267187">
    <property type="component" value="Unassembled WGS sequence"/>
</dbReference>
<name>A0A3M0ALY7_9GAMM</name>
<proteinExistence type="predicted"/>
<keyword evidence="4" id="KW-1185">Reference proteome</keyword>
<evidence type="ECO:0000256" key="1">
    <source>
        <dbReference type="SAM" id="MobiDB-lite"/>
    </source>
</evidence>
<reference evidence="3 4" key="1">
    <citation type="submission" date="2018-10" db="EMBL/GenBank/DDBJ databases">
        <title>Genomic Encyclopedia of Type Strains, Phase IV (KMG-IV): sequencing the most valuable type-strain genomes for metagenomic binning, comparative biology and taxonomic classification.</title>
        <authorList>
            <person name="Goeker M."/>
        </authorList>
    </citation>
    <scope>NUCLEOTIDE SEQUENCE [LARGE SCALE GENOMIC DNA]</scope>
    <source>
        <strain evidence="3 4">DSM 25080</strain>
    </source>
</reference>
<evidence type="ECO:0000313" key="4">
    <source>
        <dbReference type="Proteomes" id="UP000267187"/>
    </source>
</evidence>
<feature type="compositionally biased region" description="Basic and acidic residues" evidence="1">
    <location>
        <begin position="70"/>
        <end position="79"/>
    </location>
</feature>
<sequence length="108" mass="12210">MKAKGPSKKEVRQQMQNDVNRFLKAGGSVDVVPRGETGRIVKNGVPAAVTELFTGPRAPKREYLTDVIKKMESRKKPSAEKNSPTRTPPPKQVPVYDDFGEIIRYEWR</sequence>
<gene>
    <name evidence="3" type="ORF">DFR27_1348</name>
</gene>
<dbReference type="RefSeq" id="WP_342766696.1">
    <property type="nucleotide sequence ID" value="NZ_REFJ01000003.1"/>
</dbReference>
<organism evidence="3 4">
    <name type="scientific">Umboniibacter marinipuniceus</name>
    <dbReference type="NCBI Taxonomy" id="569599"/>
    <lineage>
        <taxon>Bacteria</taxon>
        <taxon>Pseudomonadati</taxon>
        <taxon>Pseudomonadota</taxon>
        <taxon>Gammaproteobacteria</taxon>
        <taxon>Cellvibrionales</taxon>
        <taxon>Cellvibrionaceae</taxon>
        <taxon>Umboniibacter</taxon>
    </lineage>
</organism>
<comment type="caution">
    <text evidence="3">The sequence shown here is derived from an EMBL/GenBank/DDBJ whole genome shotgun (WGS) entry which is preliminary data.</text>
</comment>
<dbReference type="Pfam" id="PF20661">
    <property type="entry name" value="SutA-RBD"/>
    <property type="match status" value="1"/>
</dbReference>